<protein>
    <submittedName>
        <fullName evidence="4">GNAT family N-acetyltransferase</fullName>
    </submittedName>
</protein>
<dbReference type="RefSeq" id="WP_131900032.1">
    <property type="nucleotide sequence ID" value="NZ_SMKZ01000052.1"/>
</dbReference>
<dbReference type="OrthoDB" id="5243635at2"/>
<evidence type="ECO:0000256" key="1">
    <source>
        <dbReference type="ARBA" id="ARBA00022679"/>
    </source>
</evidence>
<proteinExistence type="predicted"/>
<reference evidence="4 5" key="1">
    <citation type="submission" date="2019-03" db="EMBL/GenBank/DDBJ databases">
        <title>Draft genome sequences of novel Actinobacteria.</title>
        <authorList>
            <person name="Sahin N."/>
            <person name="Ay H."/>
            <person name="Saygin H."/>
        </authorList>
    </citation>
    <scope>NUCLEOTIDE SEQUENCE [LARGE SCALE GENOMIC DNA]</scope>
    <source>
        <strain evidence="4 5">5K138</strain>
    </source>
</reference>
<name>A0A4R5CNE8_9ACTN</name>
<dbReference type="Proteomes" id="UP000294739">
    <property type="component" value="Unassembled WGS sequence"/>
</dbReference>
<dbReference type="PROSITE" id="PS51186">
    <property type="entry name" value="GNAT"/>
    <property type="match status" value="1"/>
</dbReference>
<dbReference type="InterPro" id="IPR016181">
    <property type="entry name" value="Acyl_CoA_acyltransferase"/>
</dbReference>
<dbReference type="PANTHER" id="PTHR43877">
    <property type="entry name" value="AMINOALKYLPHOSPHONATE N-ACETYLTRANSFERASE-RELATED-RELATED"/>
    <property type="match status" value="1"/>
</dbReference>
<dbReference type="CDD" id="cd04301">
    <property type="entry name" value="NAT_SF"/>
    <property type="match status" value="1"/>
</dbReference>
<dbReference type="SUPFAM" id="SSF55729">
    <property type="entry name" value="Acyl-CoA N-acyltransferases (Nat)"/>
    <property type="match status" value="1"/>
</dbReference>
<dbReference type="Pfam" id="PF00583">
    <property type="entry name" value="Acetyltransf_1"/>
    <property type="match status" value="1"/>
</dbReference>
<dbReference type="EMBL" id="SMKZ01000052">
    <property type="protein sequence ID" value="TDE00251.1"/>
    <property type="molecule type" value="Genomic_DNA"/>
</dbReference>
<keyword evidence="1 4" id="KW-0808">Transferase</keyword>
<evidence type="ECO:0000313" key="5">
    <source>
        <dbReference type="Proteomes" id="UP000294739"/>
    </source>
</evidence>
<organism evidence="4 5">
    <name type="scientific">Jiangella asiatica</name>
    <dbReference type="NCBI Taxonomy" id="2530372"/>
    <lineage>
        <taxon>Bacteria</taxon>
        <taxon>Bacillati</taxon>
        <taxon>Actinomycetota</taxon>
        <taxon>Actinomycetes</taxon>
        <taxon>Jiangellales</taxon>
        <taxon>Jiangellaceae</taxon>
        <taxon>Jiangella</taxon>
    </lineage>
</organism>
<feature type="domain" description="N-acetyltransferase" evidence="3">
    <location>
        <begin position="3"/>
        <end position="167"/>
    </location>
</feature>
<accession>A0A4R5CNE8</accession>
<dbReference type="InterPro" id="IPR000182">
    <property type="entry name" value="GNAT_dom"/>
</dbReference>
<comment type="caution">
    <text evidence="4">The sequence shown here is derived from an EMBL/GenBank/DDBJ whole genome shotgun (WGS) entry which is preliminary data.</text>
</comment>
<dbReference type="Gene3D" id="3.40.630.30">
    <property type="match status" value="1"/>
</dbReference>
<sequence>MTFTYEPARDDEAAAIAALHARSWRVAYRGHVPDAFLDGDLDGERLAEWTERFADRAGTLTVVARDAGGELAGFAHTMLDHHPEWGAFLDNLHVRPELRRHGIGRRLLTETATRLRAADPDARLYLRVLEANEPARRFYRALGANETGGEVSHLGGGELPVLRCTWERVDTLAAAGMTEDRTS</sequence>
<evidence type="ECO:0000259" key="3">
    <source>
        <dbReference type="PROSITE" id="PS51186"/>
    </source>
</evidence>
<dbReference type="AlphaFoldDB" id="A0A4R5CNE8"/>
<dbReference type="InterPro" id="IPR050832">
    <property type="entry name" value="Bact_Acetyltransf"/>
</dbReference>
<dbReference type="GO" id="GO:0016747">
    <property type="term" value="F:acyltransferase activity, transferring groups other than amino-acyl groups"/>
    <property type="evidence" value="ECO:0007669"/>
    <property type="project" value="InterPro"/>
</dbReference>
<evidence type="ECO:0000313" key="4">
    <source>
        <dbReference type="EMBL" id="TDE00251.1"/>
    </source>
</evidence>
<gene>
    <name evidence="4" type="ORF">E1269_25900</name>
</gene>
<evidence type="ECO:0000256" key="2">
    <source>
        <dbReference type="ARBA" id="ARBA00023315"/>
    </source>
</evidence>
<keyword evidence="2" id="KW-0012">Acyltransferase</keyword>
<keyword evidence="5" id="KW-1185">Reference proteome</keyword>
<dbReference type="InParanoid" id="A0A4R5CNE8"/>